<dbReference type="PATRIC" id="fig|398512.5.peg.3196"/>
<dbReference type="eggNOG" id="COG4733">
    <property type="taxonomic scope" value="Bacteria"/>
</dbReference>
<dbReference type="RefSeq" id="WP_050753490.1">
    <property type="nucleotide sequence ID" value="NZ_LGTC01000001.1"/>
</dbReference>
<dbReference type="Pfam" id="PF00395">
    <property type="entry name" value="SLH"/>
    <property type="match status" value="3"/>
</dbReference>
<evidence type="ECO:0000313" key="5">
    <source>
        <dbReference type="EMBL" id="KNY27776.1"/>
    </source>
</evidence>
<feature type="domain" description="SLH" evidence="4">
    <location>
        <begin position="158"/>
        <end position="221"/>
    </location>
</feature>
<dbReference type="Proteomes" id="UP000036923">
    <property type="component" value="Unassembled WGS sequence"/>
</dbReference>
<dbReference type="SMART" id="SM00089">
    <property type="entry name" value="PKD"/>
    <property type="match status" value="3"/>
</dbReference>
<gene>
    <name evidence="5" type="ORF">Bccel_3047</name>
</gene>
<reference evidence="6" key="1">
    <citation type="submission" date="2015-07" db="EMBL/GenBank/DDBJ databases">
        <title>Near-Complete Genome Sequence of the Cellulolytic Bacterium Bacteroides (Pseudobacteroides) cellulosolvens ATCC 35603.</title>
        <authorList>
            <person name="Dassa B."/>
            <person name="Utturkar S.M."/>
            <person name="Klingeman D.M."/>
            <person name="Hurt R.A."/>
            <person name="Keller M."/>
            <person name="Xu J."/>
            <person name="Reddy Y.H.K."/>
            <person name="Borovok I."/>
            <person name="Grinberg I.R."/>
            <person name="Lamed R."/>
            <person name="Zhivin O."/>
            <person name="Bayer E.A."/>
            <person name="Brown S.D."/>
        </authorList>
    </citation>
    <scope>NUCLEOTIDE SEQUENCE [LARGE SCALE GENOMIC DNA]</scope>
    <source>
        <strain evidence="6">DSM 2933</strain>
    </source>
</reference>
<evidence type="ECO:0000313" key="6">
    <source>
        <dbReference type="Proteomes" id="UP000036923"/>
    </source>
</evidence>
<keyword evidence="3" id="KW-0732">Signal</keyword>
<dbReference type="PANTHER" id="PTHR43308">
    <property type="entry name" value="OUTER MEMBRANE PROTEIN ALPHA-RELATED"/>
    <property type="match status" value="1"/>
</dbReference>
<dbReference type="STRING" id="398512.Bccel_3047"/>
<proteinExistence type="predicted"/>
<protein>
    <submittedName>
        <fullName evidence="5">S-layer domain-containing protein</fullName>
    </submittedName>
</protein>
<evidence type="ECO:0000256" key="1">
    <source>
        <dbReference type="ARBA" id="ARBA00022737"/>
    </source>
</evidence>
<evidence type="ECO:0000256" key="3">
    <source>
        <dbReference type="SAM" id="SignalP"/>
    </source>
</evidence>
<feature type="signal peptide" evidence="3">
    <location>
        <begin position="1"/>
        <end position="28"/>
    </location>
</feature>
<dbReference type="InterPro" id="IPR001119">
    <property type="entry name" value="SLH_dom"/>
</dbReference>
<feature type="chain" id="PRO_5005566145" evidence="3">
    <location>
        <begin position="29"/>
        <end position="1428"/>
    </location>
</feature>
<dbReference type="PROSITE" id="PS51272">
    <property type="entry name" value="SLH"/>
    <property type="match status" value="3"/>
</dbReference>
<dbReference type="InterPro" id="IPR022409">
    <property type="entry name" value="PKD/Chitinase_dom"/>
</dbReference>
<name>A0A0L6JPL6_9FIRM</name>
<feature type="region of interest" description="Disordered" evidence="2">
    <location>
        <begin position="219"/>
        <end position="248"/>
    </location>
</feature>
<evidence type="ECO:0000256" key="2">
    <source>
        <dbReference type="SAM" id="MobiDB-lite"/>
    </source>
</evidence>
<comment type="caution">
    <text evidence="5">The sequence shown here is derived from an EMBL/GenBank/DDBJ whole genome shotgun (WGS) entry which is preliminary data.</text>
</comment>
<evidence type="ECO:0000259" key="4">
    <source>
        <dbReference type="PROSITE" id="PS51272"/>
    </source>
</evidence>
<keyword evidence="6" id="KW-1185">Reference proteome</keyword>
<sequence>MKNTLKRAMAIVAAIALILTLFGGAAYAAYAAFKVFPDAANHWARETIEKLSQEGIVNGYPDGTVRPDATITRSEFVSLLTYSLKLEGYTHTGPDTFDDTDKHWAESFIEALVKNKVIAKEDYGKDFKPDQPISRMEMVRMMVRSIGKADMAKIMTGDTPFVDDGQITKEDKGYINVAEKYGLSYGYPDKTVRPMAYSTRAEAFAMILRRFAAMERISQEQADNNKEQENTKPDEKSNRSNSGGGSASYPAAKVEISLPNYSHIDTPFEVKTTLSHVKNLEWTIQKKDTESLATDVLEGTLNKDGGKICIKEAGDYKITATATNYGNKKYTFSKEIKIYPVPDISIDLNGKTHIDKEVEVKVVVKDNKTVTWRLFKDGKQVKWGEYIEGNLNNDGGSISFKESGSYSIVAVVIDETNREFTGKADIQVYPVPQLTLNMIKTAHTDSTVNVTVESKDLGNLDIVWQLVKDEEQVSLKDCINGNLTNEGGNIQFKEKGWYTLRAVVIDITGRKFEAAAQITVYPVASFTFSLPATTHTDKEIALMVTSSEIGDMKAVWSITKNGKDAALSDCIDGSLSNEGGTIRFKEKGVYILKAVLVDSTGRVFSDEASTVVYPVAVTGFYLPEIAHTDTFVEVKTSFLETQGLEVHWSLTKDGKEINLNDCIEGTLNDNGGTIRFKEKGDYHLKAAVIDSTGRSFEYTSPVMVYPVINMDFTIEKTTHTDKPVTVQTQLIEAGKLPVVWSVTKDGTEVAVSDYIEGSLGNDGGNIRFTQKGSYTLTATISDETGRSFKNSNEIKVYPIPQLVFTLPKAAHTDDIITVNITTADMDGLTVKWYVNNMQGFQDWDTYIDGTLVNNGGDIRFKLAGNYGIEASVTDETGRVFQFNCENKIEILPVLSIEFNLPQIAHTDTDIDIRTTGDMGVLPIEWSLMRNGQPAKWDESVNGTMNEQGGKIRLMQEGEYLLTATMTDVLGRIFSYSAQISVYPLINCDFSMPSSVRTGVPFEVTVSQAANPGGKNIVWSLEKDGQSIPLDGNIQGNLGNHGGTVTISTPGNYILSATVVDELGRTFTSKQSVEVINTAPAKPVANANVTRTFSSGKFLVEIYANSSDPDGDEITYEYSGKAEDNYYTVGNHTVRVRAKDNYGDVSDWTDVTFTISNAAPSKPTIVANVTRNAKDGKFLVNVSVNSTDADGDEIIYEYDGKAQDNYYPVGTHTIKVRAKDNYGGISEWSDVAFTIQNSAPTAPVITRTPAGNSVAPGTPVKITATSNDADGDAITYVWENRPAETYVYPLGKNVVKVKAVDSTGAESSWSAIVFFVADSTNGGGMVLTGPDSVIMENGLEGATITQYTFTVPPVSGHSGSDFGRVRGYNIKTNSWDQLDYQTTKNGITFQRNLPTGTYSKLEFYYYTNHDCMYNKSNITYSVNYHWNTD</sequence>
<feature type="domain" description="SLH" evidence="4">
    <location>
        <begin position="31"/>
        <end position="94"/>
    </location>
</feature>
<feature type="compositionally biased region" description="Basic and acidic residues" evidence="2">
    <location>
        <begin position="223"/>
        <end position="238"/>
    </location>
</feature>
<dbReference type="EMBL" id="LGTC01000001">
    <property type="protein sequence ID" value="KNY27776.1"/>
    <property type="molecule type" value="Genomic_DNA"/>
</dbReference>
<keyword evidence="1" id="KW-0677">Repeat</keyword>
<dbReference type="InterPro" id="IPR051465">
    <property type="entry name" value="Cell_Envelope_Struct_Comp"/>
</dbReference>
<accession>A0A0L6JPL6</accession>
<feature type="domain" description="SLH" evidence="4">
    <location>
        <begin position="95"/>
        <end position="156"/>
    </location>
</feature>
<organism evidence="5 6">
    <name type="scientific">Pseudobacteroides cellulosolvens ATCC 35603 = DSM 2933</name>
    <dbReference type="NCBI Taxonomy" id="398512"/>
    <lineage>
        <taxon>Bacteria</taxon>
        <taxon>Bacillati</taxon>
        <taxon>Bacillota</taxon>
        <taxon>Clostridia</taxon>
        <taxon>Eubacteriales</taxon>
        <taxon>Oscillospiraceae</taxon>
        <taxon>Pseudobacteroides</taxon>
    </lineage>
</organism>